<dbReference type="PROSITE" id="PS51257">
    <property type="entry name" value="PROKAR_LIPOPROTEIN"/>
    <property type="match status" value="1"/>
</dbReference>
<feature type="region of interest" description="Disordered" evidence="1">
    <location>
        <begin position="295"/>
        <end position="361"/>
    </location>
</feature>
<feature type="compositionally biased region" description="Acidic residues" evidence="1">
    <location>
        <begin position="319"/>
        <end position="332"/>
    </location>
</feature>
<dbReference type="AlphaFoldDB" id="A0A449B231"/>
<name>A0A449B231_9BACT</name>
<feature type="region of interest" description="Disordered" evidence="1">
    <location>
        <begin position="142"/>
        <end position="184"/>
    </location>
</feature>
<accession>A0A449B231</accession>
<feature type="compositionally biased region" description="Basic and acidic residues" evidence="1">
    <location>
        <begin position="142"/>
        <end position="168"/>
    </location>
</feature>
<feature type="compositionally biased region" description="Basic and acidic residues" evidence="1">
    <location>
        <begin position="335"/>
        <end position="356"/>
    </location>
</feature>
<evidence type="ECO:0000313" key="2">
    <source>
        <dbReference type="EMBL" id="VEU74652.1"/>
    </source>
</evidence>
<dbReference type="KEGG" id="mcit:NCTC10181_00509"/>
<evidence type="ECO:0000256" key="1">
    <source>
        <dbReference type="SAM" id="MobiDB-lite"/>
    </source>
</evidence>
<evidence type="ECO:0008006" key="4">
    <source>
        <dbReference type="Google" id="ProtNLM"/>
    </source>
</evidence>
<dbReference type="Proteomes" id="UP000290985">
    <property type="component" value="Chromosome"/>
</dbReference>
<dbReference type="RefSeq" id="WP_129725460.1">
    <property type="nucleotide sequence ID" value="NZ_LR215036.1"/>
</dbReference>
<dbReference type="EMBL" id="LR215036">
    <property type="protein sequence ID" value="VEU74652.1"/>
    <property type="molecule type" value="Genomic_DNA"/>
</dbReference>
<reference evidence="2 3" key="1">
    <citation type="submission" date="2019-01" db="EMBL/GenBank/DDBJ databases">
        <authorList>
            <consortium name="Pathogen Informatics"/>
        </authorList>
    </citation>
    <scope>NUCLEOTIDE SEQUENCE [LARGE SCALE GENOMIC DNA]</scope>
    <source>
        <strain evidence="2 3">NCTC10181</strain>
    </source>
</reference>
<gene>
    <name evidence="2" type="ORF">NCTC10181_00509</name>
</gene>
<dbReference type="OrthoDB" id="403146at2"/>
<protein>
    <recommendedName>
        <fullName evidence="4">Lipoprotein</fullName>
    </recommendedName>
</protein>
<sequence length="480" mass="54823">MKKILKLSAITPITILPISLAISCTDINSKKQQINIKDYEKEANTNNLKDYLEAFTKISSNLNISEKAKADLTASFTTYFLPTLQKIPQELFDAKNLEGLKQFLGIFDSLKDTTSIPKGMLEVFEKTKEFSKKQVDQFISLLEKESPQNNKEKPKTDPETQEPNKQKPSENGSENSKNKDEQKTINFTIVNEKELQKALDSSDKPYINLYFNPENNTFSEHKKEIALLSVPEGTPELKGISSDGKKQTKSIKVYSVDYHFSKNSAKDVKVKDGYVVVQYVLNDKIHQVDLKLTDNIENSDEDEDDEDFIPEDSEKNSDDENEVDNQDEENSSNDDPNKKQDTKIKIQPKKDQESSEQKNQITFTINNLSKLKEYIEKESKKKGKGKKDYINISLKKNSKNVYEISKDITLTIPQDSPQLKGFNGQTGKIDTKSIKLYWKTTMFKNPKLKGHQVTVDPNTAKIEYSEDGQTLKYFVIDLSK</sequence>
<evidence type="ECO:0000313" key="3">
    <source>
        <dbReference type="Proteomes" id="UP000290985"/>
    </source>
</evidence>
<organism evidence="2 3">
    <name type="scientific">Mycoplasmopsis citelli</name>
    <dbReference type="NCBI Taxonomy" id="171281"/>
    <lineage>
        <taxon>Bacteria</taxon>
        <taxon>Bacillati</taxon>
        <taxon>Mycoplasmatota</taxon>
        <taxon>Mycoplasmoidales</taxon>
        <taxon>Metamycoplasmataceae</taxon>
        <taxon>Mycoplasmopsis</taxon>
    </lineage>
</organism>
<feature type="compositionally biased region" description="Acidic residues" evidence="1">
    <location>
        <begin position="297"/>
        <end position="311"/>
    </location>
</feature>
<keyword evidence="3" id="KW-1185">Reference proteome</keyword>
<proteinExistence type="predicted"/>